<comment type="caution">
    <text evidence="1">The sequence shown here is derived from an EMBL/GenBank/DDBJ whole genome shotgun (WGS) entry which is preliminary data.</text>
</comment>
<dbReference type="Proteomes" id="UP001221328">
    <property type="component" value="Unassembled WGS sequence"/>
</dbReference>
<dbReference type="EMBL" id="JAQOSK010000011">
    <property type="protein sequence ID" value="MDC2958159.1"/>
    <property type="molecule type" value="Genomic_DNA"/>
</dbReference>
<protein>
    <submittedName>
        <fullName evidence="1">Uncharacterized protein</fullName>
    </submittedName>
</protein>
<reference evidence="1 2" key="1">
    <citation type="journal article" date="2015" name="Int. J. Syst. Evol. Microbiol.">
        <title>Streptomyces gilvifuscus sp. nov., an actinomycete that produces antibacterial compounds isolated from soil.</title>
        <authorList>
            <person name="Nguyen T.M."/>
            <person name="Kim J."/>
        </authorList>
    </citation>
    <scope>NUCLEOTIDE SEQUENCE [LARGE SCALE GENOMIC DNA]</scope>
    <source>
        <strain evidence="1 2">T113</strain>
    </source>
</reference>
<keyword evidence="2" id="KW-1185">Reference proteome</keyword>
<name>A0ABT5G033_9ACTN</name>
<gene>
    <name evidence="1" type="ORF">PO587_27305</name>
</gene>
<proteinExistence type="predicted"/>
<evidence type="ECO:0000313" key="1">
    <source>
        <dbReference type="EMBL" id="MDC2958159.1"/>
    </source>
</evidence>
<dbReference type="RefSeq" id="WP_272177059.1">
    <property type="nucleotide sequence ID" value="NZ_JAQOSK010000011.1"/>
</dbReference>
<organism evidence="1 2">
    <name type="scientific">Streptomyces gilvifuscus</name>
    <dbReference type="NCBI Taxonomy" id="1550617"/>
    <lineage>
        <taxon>Bacteria</taxon>
        <taxon>Bacillati</taxon>
        <taxon>Actinomycetota</taxon>
        <taxon>Actinomycetes</taxon>
        <taxon>Kitasatosporales</taxon>
        <taxon>Streptomycetaceae</taxon>
        <taxon>Streptomyces</taxon>
    </lineage>
</organism>
<evidence type="ECO:0000313" key="2">
    <source>
        <dbReference type="Proteomes" id="UP001221328"/>
    </source>
</evidence>
<sequence>MANRVLHQHLPQDGSWIQFVVPAKEMRSLDLGEFEDHSFLPKLEFDYDENNVSHTDSPDIMSDGSIRLMIHFQNFGVEAEAVRVREIPA</sequence>
<accession>A0ABT5G033</accession>